<dbReference type="Gene3D" id="3.40.50.1010">
    <property type="entry name" value="5'-nuclease"/>
    <property type="match status" value="1"/>
</dbReference>
<comment type="caution">
    <text evidence="10">The sequence shown here is derived from an EMBL/GenBank/DDBJ whole genome shotgun (WGS) entry which is preliminary data.</text>
</comment>
<dbReference type="Pfam" id="PF01850">
    <property type="entry name" value="PIN"/>
    <property type="match status" value="1"/>
</dbReference>
<keyword evidence="4 8" id="KW-0479">Metal-binding</keyword>
<accession>A0ABN2LSR5</accession>
<comment type="similarity">
    <text evidence="7 8">Belongs to the PINc/VapC protein family.</text>
</comment>
<evidence type="ECO:0000256" key="7">
    <source>
        <dbReference type="ARBA" id="ARBA00038093"/>
    </source>
</evidence>
<proteinExistence type="inferred from homology"/>
<keyword evidence="5 8" id="KW-0378">Hydrolase</keyword>
<dbReference type="HAMAP" id="MF_00265">
    <property type="entry name" value="VapC_Nob1"/>
    <property type="match status" value="1"/>
</dbReference>
<feature type="binding site" evidence="8">
    <location>
        <position position="5"/>
    </location>
    <ligand>
        <name>Mg(2+)</name>
        <dbReference type="ChEBI" id="CHEBI:18420"/>
    </ligand>
</feature>
<dbReference type="PANTHER" id="PTHR33653">
    <property type="entry name" value="RIBONUCLEASE VAPC2"/>
    <property type="match status" value="1"/>
</dbReference>
<keyword evidence="11" id="KW-1185">Reference proteome</keyword>
<dbReference type="InterPro" id="IPR029060">
    <property type="entry name" value="PIN-like_dom_sf"/>
</dbReference>
<dbReference type="PANTHER" id="PTHR33653:SF1">
    <property type="entry name" value="RIBONUCLEASE VAPC2"/>
    <property type="match status" value="1"/>
</dbReference>
<feature type="binding site" evidence="8">
    <location>
        <position position="104"/>
    </location>
    <ligand>
        <name>Mg(2+)</name>
        <dbReference type="ChEBI" id="CHEBI:18420"/>
    </ligand>
</feature>
<evidence type="ECO:0000313" key="11">
    <source>
        <dbReference type="Proteomes" id="UP001500851"/>
    </source>
</evidence>
<evidence type="ECO:0000256" key="6">
    <source>
        <dbReference type="ARBA" id="ARBA00022842"/>
    </source>
</evidence>
<dbReference type="CDD" id="cd18731">
    <property type="entry name" value="PIN_NgFitB-like"/>
    <property type="match status" value="1"/>
</dbReference>
<evidence type="ECO:0000259" key="9">
    <source>
        <dbReference type="Pfam" id="PF01850"/>
    </source>
</evidence>
<evidence type="ECO:0000256" key="1">
    <source>
        <dbReference type="ARBA" id="ARBA00001946"/>
    </source>
</evidence>
<keyword evidence="2 8" id="KW-1277">Toxin-antitoxin system</keyword>
<dbReference type="EMBL" id="BAAAOB010000005">
    <property type="protein sequence ID" value="GAA1798342.1"/>
    <property type="molecule type" value="Genomic_DNA"/>
</dbReference>
<dbReference type="InterPro" id="IPR050556">
    <property type="entry name" value="Type_II_TA_system_RNase"/>
</dbReference>
<gene>
    <name evidence="8" type="primary">vapC</name>
    <name evidence="10" type="ORF">GCM10009768_29280</name>
</gene>
<dbReference type="InterPro" id="IPR022907">
    <property type="entry name" value="VapC_family"/>
</dbReference>
<reference evidence="10 11" key="1">
    <citation type="journal article" date="2019" name="Int. J. Syst. Evol. Microbiol.">
        <title>The Global Catalogue of Microorganisms (GCM) 10K type strain sequencing project: providing services to taxonomists for standard genome sequencing and annotation.</title>
        <authorList>
            <consortium name="The Broad Institute Genomics Platform"/>
            <consortium name="The Broad Institute Genome Sequencing Center for Infectious Disease"/>
            <person name="Wu L."/>
            <person name="Ma J."/>
        </authorList>
    </citation>
    <scope>NUCLEOTIDE SEQUENCE [LARGE SCALE GENOMIC DNA]</scope>
    <source>
        <strain evidence="10 11">JCM 14736</strain>
    </source>
</reference>
<dbReference type="SUPFAM" id="SSF88723">
    <property type="entry name" value="PIN domain-like"/>
    <property type="match status" value="1"/>
</dbReference>
<comment type="cofactor">
    <cofactor evidence="1 8">
        <name>Mg(2+)</name>
        <dbReference type="ChEBI" id="CHEBI:18420"/>
    </cofactor>
</comment>
<evidence type="ECO:0000256" key="2">
    <source>
        <dbReference type="ARBA" id="ARBA00022649"/>
    </source>
</evidence>
<keyword evidence="6 8" id="KW-0460">Magnesium</keyword>
<keyword evidence="3 8" id="KW-0540">Nuclease</keyword>
<organism evidence="10 11">
    <name type="scientific">Leucobacter iarius</name>
    <dbReference type="NCBI Taxonomy" id="333963"/>
    <lineage>
        <taxon>Bacteria</taxon>
        <taxon>Bacillati</taxon>
        <taxon>Actinomycetota</taxon>
        <taxon>Actinomycetes</taxon>
        <taxon>Micrococcales</taxon>
        <taxon>Microbacteriaceae</taxon>
        <taxon>Leucobacter</taxon>
    </lineage>
</organism>
<dbReference type="Proteomes" id="UP001500851">
    <property type="component" value="Unassembled WGS sequence"/>
</dbReference>
<name>A0ABN2LSR5_9MICO</name>
<comment type="function">
    <text evidence="8">Toxic component of a toxin-antitoxin (TA) system. An RNase.</text>
</comment>
<dbReference type="EC" id="3.1.-.-" evidence="8"/>
<dbReference type="RefSeq" id="WP_046455574.1">
    <property type="nucleotide sequence ID" value="NZ_BAAAOB010000005.1"/>
</dbReference>
<evidence type="ECO:0000313" key="10">
    <source>
        <dbReference type="EMBL" id="GAA1798342.1"/>
    </source>
</evidence>
<sequence length="144" mass="15488">MIVLDTNVVSELMRVEPDGRVLTWIVTTEERVAITAVTLAELLAGLRRLPDGHRKIALRDRVEAVVSEYRGSGAVLAFDEDAAAEYAEILAMRERAGLPIATADAQIAAICAAKGAICATRNTRDFVGTGVEVFDPWSGEFALS</sequence>
<protein>
    <recommendedName>
        <fullName evidence="8">Ribonuclease VapC</fullName>
        <shortName evidence="8">RNase VapC</shortName>
        <ecNumber evidence="8">3.1.-.-</ecNumber>
    </recommendedName>
    <alternativeName>
        <fullName evidence="8">Toxin VapC</fullName>
    </alternativeName>
</protein>
<evidence type="ECO:0000256" key="8">
    <source>
        <dbReference type="HAMAP-Rule" id="MF_00265"/>
    </source>
</evidence>
<evidence type="ECO:0000256" key="3">
    <source>
        <dbReference type="ARBA" id="ARBA00022722"/>
    </source>
</evidence>
<dbReference type="InterPro" id="IPR002716">
    <property type="entry name" value="PIN_dom"/>
</dbReference>
<evidence type="ECO:0000256" key="5">
    <source>
        <dbReference type="ARBA" id="ARBA00022801"/>
    </source>
</evidence>
<evidence type="ECO:0000256" key="4">
    <source>
        <dbReference type="ARBA" id="ARBA00022723"/>
    </source>
</evidence>
<keyword evidence="8" id="KW-0800">Toxin</keyword>
<feature type="domain" description="PIN" evidence="9">
    <location>
        <begin position="2"/>
        <end position="124"/>
    </location>
</feature>